<feature type="transmembrane region" description="Helical" evidence="1">
    <location>
        <begin position="12"/>
        <end position="31"/>
    </location>
</feature>
<feature type="transmembrane region" description="Helical" evidence="1">
    <location>
        <begin position="108"/>
        <end position="135"/>
    </location>
</feature>
<evidence type="ECO:0000313" key="2">
    <source>
        <dbReference type="EMBL" id="NVN53982.1"/>
    </source>
</evidence>
<organism evidence="2 3">
    <name type="scientific">Mycolicibacterium hippocampi</name>
    <dbReference type="NCBI Taxonomy" id="659824"/>
    <lineage>
        <taxon>Bacteria</taxon>
        <taxon>Bacillati</taxon>
        <taxon>Actinomycetota</taxon>
        <taxon>Actinomycetes</taxon>
        <taxon>Mycobacteriales</taxon>
        <taxon>Mycobacteriaceae</taxon>
        <taxon>Mycolicibacterium</taxon>
    </lineage>
</organism>
<feature type="transmembrane region" description="Helical" evidence="1">
    <location>
        <begin position="67"/>
        <end position="88"/>
    </location>
</feature>
<dbReference type="RefSeq" id="WP_178362168.1">
    <property type="nucleotide sequence ID" value="NZ_JABFYL010000050.1"/>
</dbReference>
<dbReference type="Proteomes" id="UP000570517">
    <property type="component" value="Unassembled WGS sequence"/>
</dbReference>
<name>A0A850PTM9_9MYCO</name>
<evidence type="ECO:0000256" key="1">
    <source>
        <dbReference type="SAM" id="Phobius"/>
    </source>
</evidence>
<sequence>MGTPKSRARGLRGALVGVASSVMTVGAHSAAGGGIPFGGALVIALLVCATIGTAVGCLRLEGRSARWLATTAALCAAQFLGHVSLTATGHHHAGSVLGMSPAMAASHIGAAVILGVAIAAAEYLYVVCSSVLCWLRLFALRAPRPPVRTVRRATNIVAVQPVLTTGLGMRAPPQLIAAA</sequence>
<dbReference type="EMBL" id="JABFYL010000050">
    <property type="protein sequence ID" value="NVN53982.1"/>
    <property type="molecule type" value="Genomic_DNA"/>
</dbReference>
<keyword evidence="1" id="KW-0812">Transmembrane</keyword>
<keyword evidence="1" id="KW-1133">Transmembrane helix</keyword>
<comment type="caution">
    <text evidence="2">The sequence shown here is derived from an EMBL/GenBank/DDBJ whole genome shotgun (WGS) entry which is preliminary data.</text>
</comment>
<dbReference type="AlphaFoldDB" id="A0A850PTM9"/>
<proteinExistence type="predicted"/>
<keyword evidence="3" id="KW-1185">Reference proteome</keyword>
<keyword evidence="1" id="KW-0472">Membrane</keyword>
<protein>
    <submittedName>
        <fullName evidence="2">Uncharacterized protein</fullName>
    </submittedName>
</protein>
<gene>
    <name evidence="2" type="ORF">HLY00_3079</name>
</gene>
<feature type="transmembrane region" description="Helical" evidence="1">
    <location>
        <begin position="37"/>
        <end position="60"/>
    </location>
</feature>
<accession>A0A850PTM9</accession>
<reference evidence="2 3" key="1">
    <citation type="submission" date="2020-05" db="EMBL/GenBank/DDBJ databases">
        <title>Draft genome sequence of Mycobacterium hippocampi DL, isolated from European seabass, Dicentrarchus labrax, reared in fish farms.</title>
        <authorList>
            <person name="Stathopoulou P."/>
            <person name="Asimakis E."/>
            <person name="Tzokas K."/>
            <person name="Batargias C."/>
            <person name="Tsiamis G."/>
        </authorList>
    </citation>
    <scope>NUCLEOTIDE SEQUENCE [LARGE SCALE GENOMIC DNA]</scope>
    <source>
        <strain evidence="2 3">DL</strain>
    </source>
</reference>
<evidence type="ECO:0000313" key="3">
    <source>
        <dbReference type="Proteomes" id="UP000570517"/>
    </source>
</evidence>